<dbReference type="Pfam" id="PF13499">
    <property type="entry name" value="EF-hand_7"/>
    <property type="match status" value="2"/>
</dbReference>
<feature type="domain" description="EF-hand" evidence="3">
    <location>
        <begin position="118"/>
        <end position="151"/>
    </location>
</feature>
<feature type="domain" description="EF-hand" evidence="3">
    <location>
        <begin position="8"/>
        <end position="43"/>
    </location>
</feature>
<feature type="domain" description="EF-hand" evidence="3">
    <location>
        <begin position="44"/>
        <end position="79"/>
    </location>
</feature>
<dbReference type="PROSITE" id="PS00018">
    <property type="entry name" value="EF_HAND_1"/>
    <property type="match status" value="3"/>
</dbReference>
<protein>
    <submittedName>
        <fullName evidence="4">Calmodulin-7</fullName>
    </submittedName>
</protein>
<organism evidence="4 5">
    <name type="scientific">Anaeramoeba ignava</name>
    <name type="common">Anaerobic marine amoeba</name>
    <dbReference type="NCBI Taxonomy" id="1746090"/>
    <lineage>
        <taxon>Eukaryota</taxon>
        <taxon>Metamonada</taxon>
        <taxon>Anaeramoebidae</taxon>
        <taxon>Anaeramoeba</taxon>
    </lineage>
</organism>
<name>A0A9Q0L7C7_ANAIG</name>
<evidence type="ECO:0000313" key="5">
    <source>
        <dbReference type="Proteomes" id="UP001149090"/>
    </source>
</evidence>
<dbReference type="InterPro" id="IPR018247">
    <property type="entry name" value="EF_Hand_1_Ca_BS"/>
</dbReference>
<dbReference type="GO" id="GO:0005509">
    <property type="term" value="F:calcium ion binding"/>
    <property type="evidence" value="ECO:0007669"/>
    <property type="project" value="InterPro"/>
</dbReference>
<dbReference type="SUPFAM" id="SSF47473">
    <property type="entry name" value="EF-hand"/>
    <property type="match status" value="1"/>
</dbReference>
<dbReference type="AlphaFoldDB" id="A0A9Q0L7C7"/>
<dbReference type="OMA" id="ARKMKEC"/>
<comment type="caution">
    <text evidence="4">The sequence shown here is derived from an EMBL/GenBank/DDBJ whole genome shotgun (WGS) entry which is preliminary data.</text>
</comment>
<dbReference type="InterPro" id="IPR011992">
    <property type="entry name" value="EF-hand-dom_pair"/>
</dbReference>
<keyword evidence="2" id="KW-0106">Calcium</keyword>
<sequence>MADALTNVQLAEFREAFRLIDKNNDGVIDAKELRTVMRSLGQNPTESEIKDMINEVDIDGNGVIDFPEFLSYLARQLYDQDTPEDDLKDAFEVFDQDGDGWIDANKLDNFAKSLGENFGQEEIQQMIQAADKNNDGRITLDEFKDFILAKK</sequence>
<dbReference type="FunFam" id="1.10.238.10:FF:000527">
    <property type="entry name" value="Calmodulin-3"/>
    <property type="match status" value="1"/>
</dbReference>
<dbReference type="CDD" id="cd00051">
    <property type="entry name" value="EFh"/>
    <property type="match status" value="2"/>
</dbReference>
<dbReference type="EMBL" id="JAPDFW010000132">
    <property type="protein sequence ID" value="KAJ5067195.1"/>
    <property type="molecule type" value="Genomic_DNA"/>
</dbReference>
<keyword evidence="5" id="KW-1185">Reference proteome</keyword>
<accession>A0A9Q0L7C7</accession>
<dbReference type="PANTHER" id="PTHR23048:SF0">
    <property type="entry name" value="CALMODULIN LIKE 3"/>
    <property type="match status" value="1"/>
</dbReference>
<gene>
    <name evidence="4" type="ORF">M0811_13155</name>
</gene>
<feature type="domain" description="EF-hand" evidence="3">
    <location>
        <begin position="82"/>
        <end position="117"/>
    </location>
</feature>
<dbReference type="GO" id="GO:0016460">
    <property type="term" value="C:myosin II complex"/>
    <property type="evidence" value="ECO:0007669"/>
    <property type="project" value="TreeGrafter"/>
</dbReference>
<dbReference type="PROSITE" id="PS50222">
    <property type="entry name" value="EF_HAND_2"/>
    <property type="match status" value="4"/>
</dbReference>
<dbReference type="InterPro" id="IPR002048">
    <property type="entry name" value="EF_hand_dom"/>
</dbReference>
<evidence type="ECO:0000259" key="3">
    <source>
        <dbReference type="PROSITE" id="PS50222"/>
    </source>
</evidence>
<proteinExistence type="predicted"/>
<evidence type="ECO:0000313" key="4">
    <source>
        <dbReference type="EMBL" id="KAJ5067195.1"/>
    </source>
</evidence>
<dbReference type="OrthoDB" id="26525at2759"/>
<evidence type="ECO:0000256" key="2">
    <source>
        <dbReference type="ARBA" id="ARBA00022837"/>
    </source>
</evidence>
<dbReference type="Gene3D" id="1.10.238.10">
    <property type="entry name" value="EF-hand"/>
    <property type="match status" value="2"/>
</dbReference>
<keyword evidence="1" id="KW-0677">Repeat</keyword>
<evidence type="ECO:0000256" key="1">
    <source>
        <dbReference type="ARBA" id="ARBA00022737"/>
    </source>
</evidence>
<dbReference type="PANTHER" id="PTHR23048">
    <property type="entry name" value="MYOSIN LIGHT CHAIN 1, 3"/>
    <property type="match status" value="1"/>
</dbReference>
<dbReference type="Proteomes" id="UP001149090">
    <property type="component" value="Unassembled WGS sequence"/>
</dbReference>
<dbReference type="SMART" id="SM00054">
    <property type="entry name" value="EFh"/>
    <property type="match status" value="4"/>
</dbReference>
<reference evidence="4" key="1">
    <citation type="submission" date="2022-10" db="EMBL/GenBank/DDBJ databases">
        <title>Novel sulphate-reducing endosymbionts in the free-living metamonad Anaeramoeba.</title>
        <authorList>
            <person name="Jerlstrom-Hultqvist J."/>
            <person name="Cepicka I."/>
            <person name="Gallot-Lavallee L."/>
            <person name="Salas-Leiva D."/>
            <person name="Curtis B.A."/>
            <person name="Zahonova K."/>
            <person name="Pipaliya S."/>
            <person name="Dacks J."/>
            <person name="Roger A.J."/>
        </authorList>
    </citation>
    <scope>NUCLEOTIDE SEQUENCE</scope>
    <source>
        <strain evidence="4">BMAN</strain>
    </source>
</reference>
<dbReference type="InterPro" id="IPR050230">
    <property type="entry name" value="CALM/Myosin/TropC-like"/>
</dbReference>